<feature type="transmembrane region" description="Helical" evidence="1">
    <location>
        <begin position="5"/>
        <end position="25"/>
    </location>
</feature>
<dbReference type="AlphaFoldDB" id="A0A160IJS6"/>
<evidence type="ECO:0000313" key="3">
    <source>
        <dbReference type="Proteomes" id="UP000076623"/>
    </source>
</evidence>
<evidence type="ECO:0000313" key="2">
    <source>
        <dbReference type="EMBL" id="ANC76313.1"/>
    </source>
</evidence>
<protein>
    <submittedName>
        <fullName evidence="2">Uncharacterized protein</fullName>
    </submittedName>
</protein>
<feature type="transmembrane region" description="Helical" evidence="1">
    <location>
        <begin position="76"/>
        <end position="98"/>
    </location>
</feature>
<proteinExistence type="predicted"/>
<gene>
    <name evidence="2" type="ORF">ABE65_005635</name>
</gene>
<feature type="transmembrane region" description="Helical" evidence="1">
    <location>
        <begin position="104"/>
        <end position="122"/>
    </location>
</feature>
<reference evidence="2 3" key="1">
    <citation type="submission" date="2016-04" db="EMBL/GenBank/DDBJ databases">
        <title>Complete genome sequence of Fictibacillus phosphorivorans G25-29, a strain toxic to nematodes.</title>
        <authorList>
            <person name="Zheng Z."/>
        </authorList>
    </citation>
    <scope>NUCLEOTIDE SEQUENCE [LARGE SCALE GENOMIC DNA]</scope>
    <source>
        <strain evidence="2 3">G25-29</strain>
    </source>
</reference>
<dbReference type="EMBL" id="CP015378">
    <property type="protein sequence ID" value="ANC76313.1"/>
    <property type="molecule type" value="Genomic_DNA"/>
</dbReference>
<keyword evidence="1" id="KW-0812">Transmembrane</keyword>
<keyword evidence="1" id="KW-1133">Transmembrane helix</keyword>
<name>A0A160IJS6_9BACL</name>
<keyword evidence="1" id="KW-0472">Membrane</keyword>
<dbReference type="Proteomes" id="UP000076623">
    <property type="component" value="Chromosome"/>
</dbReference>
<dbReference type="RefSeq" id="WP_066392241.1">
    <property type="nucleotide sequence ID" value="NZ_CP015378.1"/>
</dbReference>
<keyword evidence="3" id="KW-1185">Reference proteome</keyword>
<evidence type="ECO:0000256" key="1">
    <source>
        <dbReference type="SAM" id="Phobius"/>
    </source>
</evidence>
<dbReference type="KEGG" id="fpn:ABE65_005635"/>
<accession>A0A160IJS6</accession>
<organism evidence="2 3">
    <name type="scientific">Fictibacillus phosphorivorans</name>
    <dbReference type="NCBI Taxonomy" id="1221500"/>
    <lineage>
        <taxon>Bacteria</taxon>
        <taxon>Bacillati</taxon>
        <taxon>Bacillota</taxon>
        <taxon>Bacilli</taxon>
        <taxon>Bacillales</taxon>
        <taxon>Fictibacillaceae</taxon>
        <taxon>Fictibacillus</taxon>
    </lineage>
</organism>
<sequence>MDRQLLISIVIIIILFESLFIYLFLMYKKGNIDQNPLLLLINKEWNILYHAFFKWRTRKRMMIQNDSYLFHKNSSYFYLFLALIHEQIIEMIVFHIYLKKEEPDLALIMLVLHIYSIIYMLGDYNLMRNTPFLITKEKVKMKIGARRSLYFDLSEIDYIQPASIKYNKSGGIIIEEKVFHATAFPRILTIIFGISDELKYEIVFKNPVQARGYFGQKQEINKVHLYFDHAGDFVESLQNRLLKIEGAVKSSI</sequence>
<dbReference type="STRING" id="1221500.ABE65_005635"/>